<evidence type="ECO:0000256" key="2">
    <source>
        <dbReference type="ARBA" id="ARBA00023015"/>
    </source>
</evidence>
<dbReference type="AlphaFoldDB" id="A0A645B7G2"/>
<evidence type="ECO:0000313" key="5">
    <source>
        <dbReference type="EMBL" id="MPM61352.1"/>
    </source>
</evidence>
<comment type="caution">
    <text evidence="5">The sequence shown here is derived from an EMBL/GenBank/DDBJ whole genome shotgun (WGS) entry which is preliminary data.</text>
</comment>
<reference evidence="5" key="1">
    <citation type="submission" date="2019-08" db="EMBL/GenBank/DDBJ databases">
        <authorList>
            <person name="Kucharzyk K."/>
            <person name="Murdoch R.W."/>
            <person name="Higgins S."/>
            <person name="Loffler F."/>
        </authorList>
    </citation>
    <scope>NUCLEOTIDE SEQUENCE</scope>
</reference>
<gene>
    <name evidence="5" type="primary">hrcA_19</name>
    <name evidence="5" type="ORF">SDC9_108210</name>
</gene>
<dbReference type="InterPro" id="IPR021153">
    <property type="entry name" value="HrcA_C"/>
</dbReference>
<name>A0A645B7G2_9ZZZZ</name>
<proteinExistence type="predicted"/>
<keyword evidence="3" id="KW-0804">Transcription</keyword>
<dbReference type="InterPro" id="IPR002571">
    <property type="entry name" value="HrcA"/>
</dbReference>
<dbReference type="PANTHER" id="PTHR34824">
    <property type="entry name" value="HEAT-INDUCIBLE TRANSCRIPTION REPRESSOR HRCA"/>
    <property type="match status" value="1"/>
</dbReference>
<organism evidence="5">
    <name type="scientific">bioreactor metagenome</name>
    <dbReference type="NCBI Taxonomy" id="1076179"/>
    <lineage>
        <taxon>unclassified sequences</taxon>
        <taxon>metagenomes</taxon>
        <taxon>ecological metagenomes</taxon>
    </lineage>
</organism>
<dbReference type="SUPFAM" id="SSF55781">
    <property type="entry name" value="GAF domain-like"/>
    <property type="match status" value="1"/>
</dbReference>
<dbReference type="PANTHER" id="PTHR34824:SF1">
    <property type="entry name" value="HEAT-INDUCIBLE TRANSCRIPTION REPRESSOR HRCA"/>
    <property type="match status" value="1"/>
</dbReference>
<evidence type="ECO:0000256" key="1">
    <source>
        <dbReference type="ARBA" id="ARBA00022491"/>
    </source>
</evidence>
<accession>A0A645B7G2</accession>
<dbReference type="InterPro" id="IPR029016">
    <property type="entry name" value="GAF-like_dom_sf"/>
</dbReference>
<keyword evidence="2" id="KW-0805">Transcription regulation</keyword>
<dbReference type="GO" id="GO:0045892">
    <property type="term" value="P:negative regulation of DNA-templated transcription"/>
    <property type="evidence" value="ECO:0007669"/>
    <property type="project" value="TreeGrafter"/>
</dbReference>
<keyword evidence="1" id="KW-0678">Repressor</keyword>
<dbReference type="Pfam" id="PF01628">
    <property type="entry name" value="HrcA"/>
    <property type="match status" value="1"/>
</dbReference>
<sequence length="106" mass="12073">MLYQPEFADIERLKELMSMLENSQLWRDIGDGKGNLFLKTSDNSQLVWLDDMAVVSSKFKVNSEEEAQLMLVGPSRMDYDHIVSLIEYLAENIEKMLNQGGKNGGN</sequence>
<evidence type="ECO:0000259" key="4">
    <source>
        <dbReference type="Pfam" id="PF01628"/>
    </source>
</evidence>
<protein>
    <submittedName>
        <fullName evidence="5">Heat-inducible transcription repressor HrcA</fullName>
    </submittedName>
</protein>
<evidence type="ECO:0000256" key="3">
    <source>
        <dbReference type="ARBA" id="ARBA00023163"/>
    </source>
</evidence>
<feature type="domain" description="Heat-inducible transcription repressor HrcA C-terminal" evidence="4">
    <location>
        <begin position="1"/>
        <end position="83"/>
    </location>
</feature>
<dbReference type="GO" id="GO:0003677">
    <property type="term" value="F:DNA binding"/>
    <property type="evidence" value="ECO:0007669"/>
    <property type="project" value="InterPro"/>
</dbReference>
<dbReference type="Gene3D" id="3.30.450.40">
    <property type="match status" value="1"/>
</dbReference>
<dbReference type="EMBL" id="VSSQ01018293">
    <property type="protein sequence ID" value="MPM61352.1"/>
    <property type="molecule type" value="Genomic_DNA"/>
</dbReference>